<evidence type="ECO:0000256" key="2">
    <source>
        <dbReference type="ARBA" id="ARBA00022737"/>
    </source>
</evidence>
<name>A0AAP0I651_9MAGN</name>
<dbReference type="GO" id="GO:0003723">
    <property type="term" value="F:RNA binding"/>
    <property type="evidence" value="ECO:0007669"/>
    <property type="project" value="InterPro"/>
</dbReference>
<dbReference type="EMBL" id="JBBNAE010000007">
    <property type="protein sequence ID" value="KAK9109354.1"/>
    <property type="molecule type" value="Genomic_DNA"/>
</dbReference>
<keyword evidence="2" id="KW-0677">Repeat</keyword>
<feature type="repeat" description="PPR" evidence="3">
    <location>
        <begin position="269"/>
        <end position="303"/>
    </location>
</feature>
<dbReference type="InterPro" id="IPR002885">
    <property type="entry name" value="PPR_rpt"/>
</dbReference>
<dbReference type="FunFam" id="1.25.40.10:FF:000333">
    <property type="entry name" value="Pentatricopeptide repeat-containing protein"/>
    <property type="match status" value="1"/>
</dbReference>
<dbReference type="PANTHER" id="PTHR47926:SF468">
    <property type="entry name" value="PENTATRICOPEPTIDE REPEAT-CONTAINING PROTEIN"/>
    <property type="match status" value="1"/>
</dbReference>
<dbReference type="FunFam" id="1.25.40.10:FF:000090">
    <property type="entry name" value="Pentatricopeptide repeat-containing protein, chloroplastic"/>
    <property type="match status" value="1"/>
</dbReference>
<protein>
    <submittedName>
        <fullName evidence="4">Uncharacterized protein</fullName>
    </submittedName>
</protein>
<comment type="caution">
    <text evidence="4">The sequence shown here is derived from an EMBL/GenBank/DDBJ whole genome shotgun (WGS) entry which is preliminary data.</text>
</comment>
<dbReference type="Pfam" id="PF13041">
    <property type="entry name" value="PPR_2"/>
    <property type="match status" value="3"/>
</dbReference>
<feature type="repeat" description="PPR" evidence="3">
    <location>
        <begin position="600"/>
        <end position="634"/>
    </location>
</feature>
<evidence type="ECO:0000313" key="4">
    <source>
        <dbReference type="EMBL" id="KAK9109354.1"/>
    </source>
</evidence>
<proteinExistence type="inferred from homology"/>
<dbReference type="Pfam" id="PF01535">
    <property type="entry name" value="PPR"/>
    <property type="match status" value="9"/>
</dbReference>
<dbReference type="SUPFAM" id="SSF81901">
    <property type="entry name" value="HCP-like"/>
    <property type="match status" value="1"/>
</dbReference>
<dbReference type="PROSITE" id="PS51375">
    <property type="entry name" value="PPR"/>
    <property type="match status" value="7"/>
</dbReference>
<dbReference type="FunFam" id="1.25.40.10:FF:000125">
    <property type="entry name" value="Pentatricopeptide repeat-containing protein"/>
    <property type="match status" value="2"/>
</dbReference>
<organism evidence="4 5">
    <name type="scientific">Stephania japonica</name>
    <dbReference type="NCBI Taxonomy" id="461633"/>
    <lineage>
        <taxon>Eukaryota</taxon>
        <taxon>Viridiplantae</taxon>
        <taxon>Streptophyta</taxon>
        <taxon>Embryophyta</taxon>
        <taxon>Tracheophyta</taxon>
        <taxon>Spermatophyta</taxon>
        <taxon>Magnoliopsida</taxon>
        <taxon>Ranunculales</taxon>
        <taxon>Menispermaceae</taxon>
        <taxon>Menispermoideae</taxon>
        <taxon>Cissampelideae</taxon>
        <taxon>Stephania</taxon>
    </lineage>
</organism>
<feature type="repeat" description="PPR" evidence="3">
    <location>
        <begin position="362"/>
        <end position="396"/>
    </location>
</feature>
<dbReference type="AlphaFoldDB" id="A0AAP0I651"/>
<sequence>MNGFKGLIRKCQRCWFSNFAVNESKSCEGLNFREWNKKITNLIRNGRLCEARRVFDSMSARNTVTWNSLISGYVQKREIASARKLFDEMPERDVVSWNLMISGYMACRGWREMGEGRMLFDRMPERDLVSWNTMISGYARNGRMRDASSLFGRMPERNVVSWNAMVTGFLQNGEVSSAVELFERMPERDSASVSALVSGLIRNGKLDEAAEILEKFRTVCGGEQELVDAYNTLIVGFGQSRNVEEARRLFDRIPYRPDFRKGDLKFQRNVVTWNSMIMCYAKVGDLISARQLFDEMGERDIVSWNTMINGYVQCLDLEEASNLFCVMPEPDSRSWNSMISGYAQQGKLDLALDFFNRMPEKRLVSWNTMIAGYEQNGDYEEAIRLFCQMQQEGEKPDGHTLSSVLSACAGLAALNQGKAIHQRVIKTVVADTPISNSLITMYSRCGVLGEALAVFNEVKMHRDVISWNAIIGGHAYQGFGVEALMLYKEMRRLKVRPTYITFILVFSACAHAGLVDEGLRQFKSMVSEFGIEPQVEHFASLVDLLGRNGYLQRAMDLIDTMPVEPDRAVWGALLGACRVYDNVELAITAAKALTRLEPESSAPYVLLYNMLADGGRWDEATEMRTMMERNGVKKQPGYSWIELNDKVHVFVAADASHPLSTEIHALIECCDRVIKDLFYAAENVLCFYNIDL</sequence>
<comment type="similarity">
    <text evidence="1">Belongs to the PPR family. PCMP-H subfamily.</text>
</comment>
<evidence type="ECO:0000256" key="1">
    <source>
        <dbReference type="ARBA" id="ARBA00006643"/>
    </source>
</evidence>
<dbReference type="InterPro" id="IPR046960">
    <property type="entry name" value="PPR_At4g14850-like_plant"/>
</dbReference>
<gene>
    <name evidence="4" type="ORF">Sjap_017414</name>
</gene>
<dbReference type="NCBIfam" id="TIGR00756">
    <property type="entry name" value="PPR"/>
    <property type="match status" value="9"/>
</dbReference>
<evidence type="ECO:0000256" key="3">
    <source>
        <dbReference type="PROSITE-ProRule" id="PRU00708"/>
    </source>
</evidence>
<dbReference type="SUPFAM" id="SSF48452">
    <property type="entry name" value="TPR-like"/>
    <property type="match status" value="1"/>
</dbReference>
<dbReference type="Pfam" id="PF20431">
    <property type="entry name" value="E_motif"/>
    <property type="match status" value="1"/>
</dbReference>
<dbReference type="InterPro" id="IPR046848">
    <property type="entry name" value="E_motif"/>
</dbReference>
<keyword evidence="5" id="KW-1185">Reference proteome</keyword>
<reference evidence="4 5" key="1">
    <citation type="submission" date="2024-01" db="EMBL/GenBank/DDBJ databases">
        <title>Genome assemblies of Stephania.</title>
        <authorList>
            <person name="Yang L."/>
        </authorList>
    </citation>
    <scope>NUCLEOTIDE SEQUENCE [LARGE SCALE GENOMIC DNA]</scope>
    <source>
        <strain evidence="4">QJT</strain>
        <tissue evidence="4">Leaf</tissue>
    </source>
</reference>
<feature type="repeat" description="PPR" evidence="3">
    <location>
        <begin position="331"/>
        <end position="361"/>
    </location>
</feature>
<accession>A0AAP0I651</accession>
<dbReference type="GO" id="GO:0009451">
    <property type="term" value="P:RNA modification"/>
    <property type="evidence" value="ECO:0007669"/>
    <property type="project" value="InterPro"/>
</dbReference>
<dbReference type="Gene3D" id="1.25.40.10">
    <property type="entry name" value="Tetratricopeptide repeat domain"/>
    <property type="match status" value="5"/>
</dbReference>
<feature type="repeat" description="PPR" evidence="3">
    <location>
        <begin position="463"/>
        <end position="497"/>
    </location>
</feature>
<feature type="repeat" description="PPR" evidence="3">
    <location>
        <begin position="127"/>
        <end position="161"/>
    </location>
</feature>
<dbReference type="Proteomes" id="UP001417504">
    <property type="component" value="Unassembled WGS sequence"/>
</dbReference>
<dbReference type="GO" id="GO:0048731">
    <property type="term" value="P:system development"/>
    <property type="evidence" value="ECO:0007669"/>
    <property type="project" value="UniProtKB-ARBA"/>
</dbReference>
<feature type="repeat" description="PPR" evidence="3">
    <location>
        <begin position="62"/>
        <end position="96"/>
    </location>
</feature>
<dbReference type="InterPro" id="IPR011990">
    <property type="entry name" value="TPR-like_helical_dom_sf"/>
</dbReference>
<dbReference type="PANTHER" id="PTHR47926">
    <property type="entry name" value="PENTATRICOPEPTIDE REPEAT-CONTAINING PROTEIN"/>
    <property type="match status" value="1"/>
</dbReference>
<evidence type="ECO:0000313" key="5">
    <source>
        <dbReference type="Proteomes" id="UP001417504"/>
    </source>
</evidence>